<dbReference type="EMBL" id="JAZGQO010000003">
    <property type="protein sequence ID" value="KAK6188496.1"/>
    <property type="molecule type" value="Genomic_DNA"/>
</dbReference>
<feature type="transmembrane region" description="Helical" evidence="5">
    <location>
        <begin position="318"/>
        <end position="338"/>
    </location>
</feature>
<dbReference type="PANTHER" id="PTHR11040:SF219">
    <property type="entry name" value="ZRT (ZRT), IRT- (IRT-) LIKE PROTEIN TRANSPORTER"/>
    <property type="match status" value="1"/>
</dbReference>
<dbReference type="Pfam" id="PF02535">
    <property type="entry name" value="Zip"/>
    <property type="match status" value="1"/>
</dbReference>
<evidence type="ECO:0000313" key="6">
    <source>
        <dbReference type="EMBL" id="KAK6188496.1"/>
    </source>
</evidence>
<dbReference type="GO" id="GO:0005886">
    <property type="term" value="C:plasma membrane"/>
    <property type="evidence" value="ECO:0007669"/>
    <property type="project" value="TreeGrafter"/>
</dbReference>
<evidence type="ECO:0008006" key="8">
    <source>
        <dbReference type="Google" id="ProtNLM"/>
    </source>
</evidence>
<feature type="transmembrane region" description="Helical" evidence="5">
    <location>
        <begin position="52"/>
        <end position="74"/>
    </location>
</feature>
<dbReference type="AlphaFoldDB" id="A0AAN8K9A3"/>
<evidence type="ECO:0000256" key="5">
    <source>
        <dbReference type="SAM" id="Phobius"/>
    </source>
</evidence>
<keyword evidence="4 5" id="KW-0472">Membrane</keyword>
<gene>
    <name evidence="6" type="ORF">SNE40_004659</name>
</gene>
<accession>A0AAN8K9A3</accession>
<dbReference type="Proteomes" id="UP001347796">
    <property type="component" value="Unassembled WGS sequence"/>
</dbReference>
<organism evidence="6 7">
    <name type="scientific">Patella caerulea</name>
    <name type="common">Rayed Mediterranean limpet</name>
    <dbReference type="NCBI Taxonomy" id="87958"/>
    <lineage>
        <taxon>Eukaryota</taxon>
        <taxon>Metazoa</taxon>
        <taxon>Spiralia</taxon>
        <taxon>Lophotrochozoa</taxon>
        <taxon>Mollusca</taxon>
        <taxon>Gastropoda</taxon>
        <taxon>Patellogastropoda</taxon>
        <taxon>Patelloidea</taxon>
        <taxon>Patellidae</taxon>
        <taxon>Patella</taxon>
    </lineage>
</organism>
<dbReference type="PANTHER" id="PTHR11040">
    <property type="entry name" value="ZINC/IRON TRANSPORTER"/>
    <property type="match status" value="1"/>
</dbReference>
<dbReference type="GO" id="GO:0005385">
    <property type="term" value="F:zinc ion transmembrane transporter activity"/>
    <property type="evidence" value="ECO:0007669"/>
    <property type="project" value="TreeGrafter"/>
</dbReference>
<sequence>MTTREIDMEVVVAKIISLLLITTFSVLAGLSPLRLMKNVPKVLNQHKETVEYVLCGLRCFSGGLFLATCFLHLVPDTIAKVEAVMRNLGSRSTFAVAELLIMAGFYAVVFVEQIIQLLYVRALTYEDSEEKTNQCDKNNLNNSEDHFNINSNHLSDTFDGVSLNSLPLPNHTDHVLEDMDKIEVIPETVDYEIESTPLQELEVKKVVSELSKGDVTNGGHYRSIIYLMALAFHGIFEGMTLGLQSVENHVWSLCFAISVHRCVLAFKLGMDLCSTNEKQGTSFLCVGTFTLISAVGIVIGTVISSGAMLYDDVSVPDAILQSLATGTIIYIIFFDILFKDLEGQGDLKRISCSFVGFTLMAIIFAITQS</sequence>
<keyword evidence="3 5" id="KW-1133">Transmembrane helix</keyword>
<keyword evidence="2 5" id="KW-0812">Transmembrane</keyword>
<proteinExistence type="predicted"/>
<feature type="transmembrane region" description="Helical" evidence="5">
    <location>
        <begin position="282"/>
        <end position="306"/>
    </location>
</feature>
<keyword evidence="7" id="KW-1185">Reference proteome</keyword>
<comment type="subcellular location">
    <subcellularLocation>
        <location evidence="1">Membrane</location>
        <topology evidence="1">Multi-pass membrane protein</topology>
    </subcellularLocation>
</comment>
<dbReference type="InterPro" id="IPR003689">
    <property type="entry name" value="ZIP"/>
</dbReference>
<evidence type="ECO:0000256" key="3">
    <source>
        <dbReference type="ARBA" id="ARBA00022989"/>
    </source>
</evidence>
<evidence type="ECO:0000256" key="2">
    <source>
        <dbReference type="ARBA" id="ARBA00022692"/>
    </source>
</evidence>
<feature type="transmembrane region" description="Helical" evidence="5">
    <location>
        <begin position="94"/>
        <end position="111"/>
    </location>
</feature>
<feature type="transmembrane region" description="Helical" evidence="5">
    <location>
        <begin position="12"/>
        <end position="31"/>
    </location>
</feature>
<evidence type="ECO:0000256" key="4">
    <source>
        <dbReference type="ARBA" id="ARBA00023136"/>
    </source>
</evidence>
<evidence type="ECO:0000256" key="1">
    <source>
        <dbReference type="ARBA" id="ARBA00004141"/>
    </source>
</evidence>
<evidence type="ECO:0000313" key="7">
    <source>
        <dbReference type="Proteomes" id="UP001347796"/>
    </source>
</evidence>
<reference evidence="6 7" key="1">
    <citation type="submission" date="2024-01" db="EMBL/GenBank/DDBJ databases">
        <title>The genome of the rayed Mediterranean limpet Patella caerulea (Linnaeus, 1758).</title>
        <authorList>
            <person name="Anh-Thu Weber A."/>
            <person name="Halstead-Nussloch G."/>
        </authorList>
    </citation>
    <scope>NUCLEOTIDE SEQUENCE [LARGE SCALE GENOMIC DNA]</scope>
    <source>
        <strain evidence="6">AATW-2023a</strain>
        <tissue evidence="6">Whole specimen</tissue>
    </source>
</reference>
<feature type="transmembrane region" description="Helical" evidence="5">
    <location>
        <begin position="350"/>
        <end position="367"/>
    </location>
</feature>
<protein>
    <recommendedName>
        <fullName evidence="8">Zinc transporter ZIP3</fullName>
    </recommendedName>
</protein>
<name>A0AAN8K9A3_PATCE</name>
<comment type="caution">
    <text evidence="6">The sequence shown here is derived from an EMBL/GenBank/DDBJ whole genome shotgun (WGS) entry which is preliminary data.</text>
</comment>